<name>A0A0N5AYX4_9BILA</name>
<dbReference type="AlphaFoldDB" id="A0A0N5AYX4"/>
<dbReference type="SUPFAM" id="SSF56784">
    <property type="entry name" value="HAD-like"/>
    <property type="match status" value="1"/>
</dbReference>
<dbReference type="FunFam" id="3.40.50.1000:FF:000083">
    <property type="entry name" value="Sodium/potassium-transporting ATPase subunit alpha"/>
    <property type="match status" value="1"/>
</dbReference>
<dbReference type="Pfam" id="PF00122">
    <property type="entry name" value="E1-E2_ATPase"/>
    <property type="match status" value="1"/>
</dbReference>
<dbReference type="GO" id="GO:0005524">
    <property type="term" value="F:ATP binding"/>
    <property type="evidence" value="ECO:0007669"/>
    <property type="project" value="UniProtKB-KW"/>
</dbReference>
<dbReference type="Pfam" id="PF00689">
    <property type="entry name" value="Cation_ATPase_C"/>
    <property type="match status" value="1"/>
</dbReference>
<dbReference type="GO" id="GO:0006883">
    <property type="term" value="P:intracellular sodium ion homeostasis"/>
    <property type="evidence" value="ECO:0007669"/>
    <property type="project" value="TreeGrafter"/>
</dbReference>
<feature type="region of interest" description="Disordered" evidence="9">
    <location>
        <begin position="464"/>
        <end position="483"/>
    </location>
</feature>
<evidence type="ECO:0000313" key="13">
    <source>
        <dbReference type="WBParaSite" id="SMUV_0001017601-mRNA-1"/>
    </source>
</evidence>
<evidence type="ECO:0000259" key="11">
    <source>
        <dbReference type="SMART" id="SM00831"/>
    </source>
</evidence>
<dbReference type="PANTHER" id="PTHR43294:SF21">
    <property type="entry name" value="CATION TRANSPORTING ATPASE"/>
    <property type="match status" value="1"/>
</dbReference>
<dbReference type="Proteomes" id="UP000046393">
    <property type="component" value="Unplaced"/>
</dbReference>
<dbReference type="PRINTS" id="PR00119">
    <property type="entry name" value="CATATPASE"/>
</dbReference>
<feature type="domain" description="Cation-transporting P-type ATPase N-terminal" evidence="11">
    <location>
        <begin position="46"/>
        <end position="128"/>
    </location>
</feature>
<dbReference type="NCBIfam" id="TIGR01494">
    <property type="entry name" value="ATPase_P-type"/>
    <property type="match status" value="2"/>
</dbReference>
<dbReference type="InterPro" id="IPR023299">
    <property type="entry name" value="ATPase_P-typ_cyto_dom_N"/>
</dbReference>
<feature type="transmembrane region" description="Helical" evidence="10">
    <location>
        <begin position="1035"/>
        <end position="1059"/>
    </location>
</feature>
<evidence type="ECO:0000256" key="5">
    <source>
        <dbReference type="ARBA" id="ARBA00022840"/>
    </source>
</evidence>
<dbReference type="SMART" id="SM00831">
    <property type="entry name" value="Cation_ATPase_N"/>
    <property type="match status" value="1"/>
</dbReference>
<dbReference type="Pfam" id="PF13246">
    <property type="entry name" value="Cation_ATPase"/>
    <property type="match status" value="1"/>
</dbReference>
<dbReference type="InterPro" id="IPR036412">
    <property type="entry name" value="HAD-like_sf"/>
</dbReference>
<evidence type="ECO:0000256" key="2">
    <source>
        <dbReference type="ARBA" id="ARBA00022475"/>
    </source>
</evidence>
<evidence type="ECO:0000256" key="10">
    <source>
        <dbReference type="SAM" id="Phobius"/>
    </source>
</evidence>
<keyword evidence="12" id="KW-1185">Reference proteome</keyword>
<sequence>MEATKKDETERPKNRSWKDCFHLRRNTVIPEQKQSDWWATLGSTYVEHHLTIREVRDIYPDSYIDVDYPDQSEGLSTVEARNRLRDGGPNIIETPKEISCLSLFMRQFLYKFWLLLLGAAALSVATYFVHLAHGNFEPLNLYCAGILVAIVTFMSVVSFWQEKRAKQALKDFKVLLPPSCIVVRNSEELQISPEELVVGDLVIIGAGARIPADIRILQSNGLKLETSAITGETEPVSCTDEAAAPHVNMFAAKNIALKGSFCVEGDGIGVTIRTGKYTVLGGLANIQKHVSSSKSKLRVEINQFVNKISIFALCMAIFFFMIGCFVARFENILDHFIVGFLVIIVAIVPQGLPSMVTSQLAIVARKMSEKNVFIKKLDVIDELGAATVIAADKTGTLTQNMMVVTNLWYNRRHHIGYGDVLVSQQPSNGGNYENEKLELPLPEILTVMSVCNRAQLEGIRKVIRRPHQNLPKSDSETDKQRTPKKKFIVIDPKTGQESIRTATADATNSENFLDNRDGIFFSDKERGRIIGSPSDVALLRYVELNASIEAIRQRYQTVFELPFNSVRRFQLVVARNLTTNLSVSESYDQPDLARFVIMLKGAPEVVLKMCKKIKINGEEVAIDKDTTEDCKRAWEHFGNEGRRVIAFAVRYFKDNSNRKFCSSDVDEKLTDLMFLGMAAIMDPPRNDAATAILNCKKAGIKVFMITGDHPTTAISIARQIGLIGFERKNGVDYDLESNRRSTALKKRTNWTVVDGESLTKMNDGDWNDLLEHKYIVFARTTPEQKLLIVEKCKQRGETVAVTGGGVNDAPALAHANVGIAMGINGSDIAKQAADIILTDDNFASIVKGIKEGRLLFDNLRLSIAYTLAHLWPEIFPIVLHFSLGLPLGLSPLQILSIDLASEMPPAISLAYENSEFDIMCTAPRSRDEKLVSRSLLLYSYFFCGTMITCGCIAAYLSVYSYHGIPLSDLLFSAEHHWKNDGRNFTTRYNKVFTEPEQLYIKGQAAAAWQITLVLAQVFHLFMCTTRRVSFFRHGITNLVSVFAVIIEILLLNLFVYTPAVQYIMETHTPPTKVWIFGPITGLAIVAFNEARKYLVRRWPENELVKIIKW</sequence>
<evidence type="ECO:0000256" key="8">
    <source>
        <dbReference type="ARBA" id="ARBA00023136"/>
    </source>
</evidence>
<dbReference type="InterPro" id="IPR006068">
    <property type="entry name" value="ATPase_P-typ_cation-transptr_C"/>
</dbReference>
<dbReference type="GO" id="GO:1902600">
    <property type="term" value="P:proton transmembrane transport"/>
    <property type="evidence" value="ECO:0007669"/>
    <property type="project" value="TreeGrafter"/>
</dbReference>
<evidence type="ECO:0000256" key="1">
    <source>
        <dbReference type="ARBA" id="ARBA00004651"/>
    </source>
</evidence>
<dbReference type="InterPro" id="IPR059000">
    <property type="entry name" value="ATPase_P-type_domA"/>
</dbReference>
<dbReference type="Gene3D" id="1.20.1110.10">
    <property type="entry name" value="Calcium-transporting ATPase, transmembrane domain"/>
    <property type="match status" value="2"/>
</dbReference>
<dbReference type="InterPro" id="IPR008250">
    <property type="entry name" value="ATPase_P-typ_transduc_dom_A_sf"/>
</dbReference>
<feature type="transmembrane region" description="Helical" evidence="10">
    <location>
        <begin position="112"/>
        <end position="133"/>
    </location>
</feature>
<dbReference type="GO" id="GO:0030007">
    <property type="term" value="P:intracellular potassium ion homeostasis"/>
    <property type="evidence" value="ECO:0007669"/>
    <property type="project" value="TreeGrafter"/>
</dbReference>
<dbReference type="InterPro" id="IPR001757">
    <property type="entry name" value="P_typ_ATPase"/>
</dbReference>
<dbReference type="GO" id="GO:0016887">
    <property type="term" value="F:ATP hydrolysis activity"/>
    <property type="evidence" value="ECO:0007669"/>
    <property type="project" value="InterPro"/>
</dbReference>
<feature type="transmembrane region" description="Helical" evidence="10">
    <location>
        <begin position="139"/>
        <end position="160"/>
    </location>
</feature>
<reference evidence="13" key="1">
    <citation type="submission" date="2017-02" db="UniProtKB">
        <authorList>
            <consortium name="WormBaseParasite"/>
        </authorList>
    </citation>
    <scope>IDENTIFICATION</scope>
</reference>
<keyword evidence="8 10" id="KW-0472">Membrane</keyword>
<evidence type="ECO:0000256" key="4">
    <source>
        <dbReference type="ARBA" id="ARBA00022741"/>
    </source>
</evidence>
<dbReference type="GO" id="GO:0036376">
    <property type="term" value="P:sodium ion export across plasma membrane"/>
    <property type="evidence" value="ECO:0007669"/>
    <property type="project" value="TreeGrafter"/>
</dbReference>
<evidence type="ECO:0000256" key="6">
    <source>
        <dbReference type="ARBA" id="ARBA00022967"/>
    </source>
</evidence>
<proteinExistence type="predicted"/>
<dbReference type="InterPro" id="IPR004014">
    <property type="entry name" value="ATPase_P-typ_cation-transptr_N"/>
</dbReference>
<dbReference type="WBParaSite" id="SMUV_0001017601-mRNA-1">
    <property type="protein sequence ID" value="SMUV_0001017601-mRNA-1"/>
    <property type="gene ID" value="SMUV_0001017601"/>
</dbReference>
<feature type="transmembrane region" description="Helical" evidence="10">
    <location>
        <begin position="935"/>
        <end position="958"/>
    </location>
</feature>
<dbReference type="SUPFAM" id="SSF81653">
    <property type="entry name" value="Calcium ATPase, transduction domain A"/>
    <property type="match status" value="1"/>
</dbReference>
<dbReference type="Gene3D" id="3.40.1110.10">
    <property type="entry name" value="Calcium-transporting ATPase, cytoplasmic domain N"/>
    <property type="match status" value="1"/>
</dbReference>
<dbReference type="InterPro" id="IPR050510">
    <property type="entry name" value="Cation_transp_ATPase_P-type"/>
</dbReference>
<dbReference type="FunFam" id="1.20.1110.10:FF:000064">
    <property type="entry name" value="Cation transporting ATPase"/>
    <property type="match status" value="1"/>
</dbReference>
<keyword evidence="2" id="KW-1003">Cell membrane</keyword>
<dbReference type="STRING" id="451379.A0A0N5AYX4"/>
<keyword evidence="7 10" id="KW-1133">Transmembrane helix</keyword>
<dbReference type="InterPro" id="IPR018303">
    <property type="entry name" value="ATPase_P-typ_P_site"/>
</dbReference>
<dbReference type="InterPro" id="IPR023298">
    <property type="entry name" value="ATPase_P-typ_TM_dom_sf"/>
</dbReference>
<dbReference type="PROSITE" id="PS00154">
    <property type="entry name" value="ATPASE_E1_E2"/>
    <property type="match status" value="1"/>
</dbReference>
<dbReference type="Gene3D" id="2.70.150.10">
    <property type="entry name" value="Calcium-transporting ATPase, cytoplasmic transduction domain A"/>
    <property type="match status" value="1"/>
</dbReference>
<dbReference type="GO" id="GO:1990573">
    <property type="term" value="P:potassium ion import across plasma membrane"/>
    <property type="evidence" value="ECO:0007669"/>
    <property type="project" value="TreeGrafter"/>
</dbReference>
<dbReference type="PRINTS" id="PR00120">
    <property type="entry name" value="HATPASE"/>
</dbReference>
<keyword evidence="3 10" id="KW-0812">Transmembrane</keyword>
<dbReference type="Pfam" id="PF00690">
    <property type="entry name" value="Cation_ATPase_N"/>
    <property type="match status" value="1"/>
</dbReference>
<evidence type="ECO:0000313" key="12">
    <source>
        <dbReference type="Proteomes" id="UP000046393"/>
    </source>
</evidence>
<evidence type="ECO:0000256" key="9">
    <source>
        <dbReference type="SAM" id="MobiDB-lite"/>
    </source>
</evidence>
<keyword evidence="6" id="KW-1278">Translocase</keyword>
<comment type="subcellular location">
    <subcellularLocation>
        <location evidence="1">Cell membrane</location>
        <topology evidence="1">Multi-pass membrane protein</topology>
    </subcellularLocation>
</comment>
<dbReference type="PANTHER" id="PTHR43294">
    <property type="entry name" value="SODIUM/POTASSIUM-TRANSPORTING ATPASE SUBUNIT ALPHA"/>
    <property type="match status" value="1"/>
</dbReference>
<feature type="transmembrane region" description="Helical" evidence="10">
    <location>
        <begin position="304"/>
        <end position="329"/>
    </location>
</feature>
<dbReference type="GO" id="GO:0005886">
    <property type="term" value="C:plasma membrane"/>
    <property type="evidence" value="ECO:0007669"/>
    <property type="project" value="UniProtKB-SubCell"/>
</dbReference>
<dbReference type="SUPFAM" id="SSF81660">
    <property type="entry name" value="Metal cation-transporting ATPase, ATP-binding domain N"/>
    <property type="match status" value="1"/>
</dbReference>
<dbReference type="GO" id="GO:0005391">
    <property type="term" value="F:P-type sodium:potassium-exchanging transporter activity"/>
    <property type="evidence" value="ECO:0007669"/>
    <property type="project" value="TreeGrafter"/>
</dbReference>
<feature type="transmembrane region" description="Helical" evidence="10">
    <location>
        <begin position="1005"/>
        <end position="1023"/>
    </location>
</feature>
<organism evidence="12 13">
    <name type="scientific">Syphacia muris</name>
    <dbReference type="NCBI Taxonomy" id="451379"/>
    <lineage>
        <taxon>Eukaryota</taxon>
        <taxon>Metazoa</taxon>
        <taxon>Ecdysozoa</taxon>
        <taxon>Nematoda</taxon>
        <taxon>Chromadorea</taxon>
        <taxon>Rhabditida</taxon>
        <taxon>Spirurina</taxon>
        <taxon>Oxyuridomorpha</taxon>
        <taxon>Oxyuroidea</taxon>
        <taxon>Oxyuridae</taxon>
        <taxon>Syphacia</taxon>
    </lineage>
</organism>
<accession>A0A0N5AYX4</accession>
<evidence type="ECO:0000256" key="3">
    <source>
        <dbReference type="ARBA" id="ARBA00022692"/>
    </source>
</evidence>
<feature type="transmembrane region" description="Helical" evidence="10">
    <location>
        <begin position="335"/>
        <end position="356"/>
    </location>
</feature>
<dbReference type="SUPFAM" id="SSF81665">
    <property type="entry name" value="Calcium ATPase, transmembrane domain M"/>
    <property type="match status" value="1"/>
</dbReference>
<protein>
    <submittedName>
        <fullName evidence="13">Cation_ATPase_N domain-containing protein</fullName>
    </submittedName>
</protein>
<feature type="transmembrane region" description="Helical" evidence="10">
    <location>
        <begin position="1071"/>
        <end position="1088"/>
    </location>
</feature>
<keyword evidence="5" id="KW-0067">ATP-binding</keyword>
<keyword evidence="4" id="KW-0547">Nucleotide-binding</keyword>
<evidence type="ECO:0000256" key="7">
    <source>
        <dbReference type="ARBA" id="ARBA00022989"/>
    </source>
</evidence>